<protein>
    <submittedName>
        <fullName evidence="1">Uncharacterized protein</fullName>
    </submittedName>
</protein>
<evidence type="ECO:0000313" key="1">
    <source>
        <dbReference type="EMBL" id="MCD7458368.1"/>
    </source>
</evidence>
<name>A0ABS8SHV4_DATST</name>
<gene>
    <name evidence="1" type="ORF">HAX54_038032</name>
</gene>
<comment type="caution">
    <text evidence="1">The sequence shown here is derived from an EMBL/GenBank/DDBJ whole genome shotgun (WGS) entry which is preliminary data.</text>
</comment>
<dbReference type="Proteomes" id="UP000823775">
    <property type="component" value="Unassembled WGS sequence"/>
</dbReference>
<reference evidence="1 2" key="1">
    <citation type="journal article" date="2021" name="BMC Genomics">
        <title>Datura genome reveals duplications of psychoactive alkaloid biosynthetic genes and high mutation rate following tissue culture.</title>
        <authorList>
            <person name="Rajewski A."/>
            <person name="Carter-House D."/>
            <person name="Stajich J."/>
            <person name="Litt A."/>
        </authorList>
    </citation>
    <scope>NUCLEOTIDE SEQUENCE [LARGE SCALE GENOMIC DNA]</scope>
    <source>
        <strain evidence="1">AR-01</strain>
    </source>
</reference>
<sequence>MDKLTKLMKIEVKNESYESIPHDACTGDVGGYRFENHGLSAPLHALQLQSTGSRIMLSVLQKNYANVPSLPKDKKAFCCCPLLPILGEGDWPLLMATKGYLKVVWMLHPMKAKPNKLARFCKQLRIICGCYHYDS</sequence>
<proteinExistence type="predicted"/>
<organism evidence="1 2">
    <name type="scientific">Datura stramonium</name>
    <name type="common">Jimsonweed</name>
    <name type="synonym">Common thornapple</name>
    <dbReference type="NCBI Taxonomy" id="4076"/>
    <lineage>
        <taxon>Eukaryota</taxon>
        <taxon>Viridiplantae</taxon>
        <taxon>Streptophyta</taxon>
        <taxon>Embryophyta</taxon>
        <taxon>Tracheophyta</taxon>
        <taxon>Spermatophyta</taxon>
        <taxon>Magnoliopsida</taxon>
        <taxon>eudicotyledons</taxon>
        <taxon>Gunneridae</taxon>
        <taxon>Pentapetalae</taxon>
        <taxon>asterids</taxon>
        <taxon>lamiids</taxon>
        <taxon>Solanales</taxon>
        <taxon>Solanaceae</taxon>
        <taxon>Solanoideae</taxon>
        <taxon>Datureae</taxon>
        <taxon>Datura</taxon>
    </lineage>
</organism>
<dbReference type="EMBL" id="JACEIK010000517">
    <property type="protein sequence ID" value="MCD7458368.1"/>
    <property type="molecule type" value="Genomic_DNA"/>
</dbReference>
<evidence type="ECO:0000313" key="2">
    <source>
        <dbReference type="Proteomes" id="UP000823775"/>
    </source>
</evidence>
<accession>A0ABS8SHV4</accession>
<keyword evidence="2" id="KW-1185">Reference proteome</keyword>